<keyword evidence="3 5" id="KW-1133">Transmembrane helix</keyword>
<feature type="transmembrane region" description="Helical" evidence="5">
    <location>
        <begin position="20"/>
        <end position="44"/>
    </location>
</feature>
<feature type="transmembrane region" description="Helical" evidence="5">
    <location>
        <begin position="350"/>
        <end position="370"/>
    </location>
</feature>
<feature type="transmembrane region" description="Helical" evidence="5">
    <location>
        <begin position="242"/>
        <end position="264"/>
    </location>
</feature>
<reference evidence="7" key="1">
    <citation type="journal article" date="2020" name="Stud. Mycol.">
        <title>101 Dothideomycetes genomes: a test case for predicting lifestyles and emergence of pathogens.</title>
        <authorList>
            <person name="Haridas S."/>
            <person name="Albert R."/>
            <person name="Binder M."/>
            <person name="Bloem J."/>
            <person name="Labutti K."/>
            <person name="Salamov A."/>
            <person name="Andreopoulos B."/>
            <person name="Baker S."/>
            <person name="Barry K."/>
            <person name="Bills G."/>
            <person name="Bluhm B."/>
            <person name="Cannon C."/>
            <person name="Castanera R."/>
            <person name="Culley D."/>
            <person name="Daum C."/>
            <person name="Ezra D."/>
            <person name="Gonzalez J."/>
            <person name="Henrissat B."/>
            <person name="Kuo A."/>
            <person name="Liang C."/>
            <person name="Lipzen A."/>
            <person name="Lutzoni F."/>
            <person name="Magnuson J."/>
            <person name="Mondo S."/>
            <person name="Nolan M."/>
            <person name="Ohm R."/>
            <person name="Pangilinan J."/>
            <person name="Park H.-J."/>
            <person name="Ramirez L."/>
            <person name="Alfaro M."/>
            <person name="Sun H."/>
            <person name="Tritt A."/>
            <person name="Yoshinaga Y."/>
            <person name="Zwiers L.-H."/>
            <person name="Turgeon B."/>
            <person name="Goodwin S."/>
            <person name="Spatafora J."/>
            <person name="Crous P."/>
            <person name="Grigoriev I."/>
        </authorList>
    </citation>
    <scope>NUCLEOTIDE SEQUENCE</scope>
    <source>
        <strain evidence="7">CBS 115976</strain>
    </source>
</reference>
<dbReference type="PANTHER" id="PTHR23501:SF59">
    <property type="entry name" value="MAJOR FACILITATOR SUPERFAMILY (MFS) PROFILE DOMAIN-CONTAINING PROTEIN-RELATED"/>
    <property type="match status" value="1"/>
</dbReference>
<dbReference type="Gene3D" id="1.20.1720.10">
    <property type="entry name" value="Multidrug resistance protein D"/>
    <property type="match status" value="1"/>
</dbReference>
<dbReference type="InterPro" id="IPR036259">
    <property type="entry name" value="MFS_trans_sf"/>
</dbReference>
<feature type="transmembrane region" description="Helical" evidence="5">
    <location>
        <begin position="491"/>
        <end position="510"/>
    </location>
</feature>
<proteinExistence type="predicted"/>
<keyword evidence="4 5" id="KW-0472">Membrane</keyword>
<evidence type="ECO:0000256" key="5">
    <source>
        <dbReference type="SAM" id="Phobius"/>
    </source>
</evidence>
<dbReference type="PRINTS" id="PR01036">
    <property type="entry name" value="TCRTETB"/>
</dbReference>
<feature type="domain" description="Major facilitator superfamily (MFS) profile" evidence="6">
    <location>
        <begin position="22"/>
        <end position="515"/>
    </location>
</feature>
<keyword evidence="2 5" id="KW-0812">Transmembrane</keyword>
<comment type="subcellular location">
    <subcellularLocation>
        <location evidence="1">Membrane</location>
        <topology evidence="1">Multi-pass membrane protein</topology>
    </subcellularLocation>
</comment>
<feature type="transmembrane region" description="Helical" evidence="5">
    <location>
        <begin position="111"/>
        <end position="133"/>
    </location>
</feature>
<feature type="transmembrane region" description="Helical" evidence="5">
    <location>
        <begin position="285"/>
        <end position="305"/>
    </location>
</feature>
<dbReference type="GO" id="GO:0005886">
    <property type="term" value="C:plasma membrane"/>
    <property type="evidence" value="ECO:0007669"/>
    <property type="project" value="TreeGrafter"/>
</dbReference>
<dbReference type="AlphaFoldDB" id="A0A6A6ULM5"/>
<dbReference type="InterPro" id="IPR011701">
    <property type="entry name" value="MFS"/>
</dbReference>
<feature type="transmembrane region" description="Helical" evidence="5">
    <location>
        <begin position="317"/>
        <end position="338"/>
    </location>
</feature>
<evidence type="ECO:0000256" key="3">
    <source>
        <dbReference type="ARBA" id="ARBA00022989"/>
    </source>
</evidence>
<name>A0A6A6ULM5_9PEZI</name>
<sequence length="534" mass="58131">MEETHDEKPAPSSHSRNQILLCFLGMLLMNLVVAIDATALSVAFPAISKDIDASFISIYYTGISFLLAWTVSQPVFASFAALSRRVTISVILVFFMAGIIVSSLAKETWVLILGRAIQGIGAGGIVALTYVLMADLFTLQERAKFISYLTLVYLVGTITGPLIGGGFSDRVSWRWIFWFQMPLTALAMILVPIFTKSVQVPLTKKQILAGIDWVGMTGFGIGLSLFLIIFSASGVSWPWKHWRTIVGLILGALILVATFSLSYLSKMKVRPMIPLVVIKDRTAAINFFGSFSQGMIQCTLVYYLPLFYQTARPFSPLMAGVLLLPMCAISSIFSIVAGQLIARTQRIKRLSVIGWTLFALGLIPLSAGALSVKTPVVGWIFATVLMSIANGFVIVSCPLATQASAEHRSDCAFEERIGIKAMAAALNPFFRALGQVIGVVLGETVISNILKKKLSSDEAANILSIVSQLHSSNARSEQSYLIQAVVDSLNVVWLVLNVVAVVNMLLSFLTKDFKFEPSVKPEPSKVKVDGLDKQ</sequence>
<evidence type="ECO:0000313" key="7">
    <source>
        <dbReference type="EMBL" id="KAF2673139.1"/>
    </source>
</evidence>
<dbReference type="Gene3D" id="1.20.1250.20">
    <property type="entry name" value="MFS general substrate transporter like domains"/>
    <property type="match status" value="1"/>
</dbReference>
<feature type="transmembrane region" description="Helical" evidence="5">
    <location>
        <begin position="207"/>
        <end position="230"/>
    </location>
</feature>
<evidence type="ECO:0000256" key="2">
    <source>
        <dbReference type="ARBA" id="ARBA00022692"/>
    </source>
</evidence>
<dbReference type="InterPro" id="IPR020846">
    <property type="entry name" value="MFS_dom"/>
</dbReference>
<evidence type="ECO:0000259" key="6">
    <source>
        <dbReference type="PROSITE" id="PS50850"/>
    </source>
</evidence>
<protein>
    <submittedName>
        <fullName evidence="7">MFS general substrate transporter</fullName>
    </submittedName>
</protein>
<feature type="transmembrane region" description="Helical" evidence="5">
    <location>
        <begin position="86"/>
        <end position="105"/>
    </location>
</feature>
<accession>A0A6A6ULM5</accession>
<evidence type="ECO:0000256" key="1">
    <source>
        <dbReference type="ARBA" id="ARBA00004141"/>
    </source>
</evidence>
<dbReference type="SUPFAM" id="SSF103473">
    <property type="entry name" value="MFS general substrate transporter"/>
    <property type="match status" value="2"/>
</dbReference>
<dbReference type="PROSITE" id="PS50850">
    <property type="entry name" value="MFS"/>
    <property type="match status" value="1"/>
</dbReference>
<keyword evidence="8" id="KW-1185">Reference proteome</keyword>
<dbReference type="EMBL" id="MU004231">
    <property type="protein sequence ID" value="KAF2673139.1"/>
    <property type="molecule type" value="Genomic_DNA"/>
</dbReference>
<feature type="transmembrane region" description="Helical" evidence="5">
    <location>
        <begin position="376"/>
        <end position="400"/>
    </location>
</feature>
<feature type="transmembrane region" description="Helical" evidence="5">
    <location>
        <begin position="56"/>
        <end position="79"/>
    </location>
</feature>
<feature type="transmembrane region" description="Helical" evidence="5">
    <location>
        <begin position="145"/>
        <end position="163"/>
    </location>
</feature>
<dbReference type="Proteomes" id="UP000799302">
    <property type="component" value="Unassembled WGS sequence"/>
</dbReference>
<gene>
    <name evidence="7" type="ORF">BT63DRAFT_451171</name>
</gene>
<feature type="transmembrane region" description="Helical" evidence="5">
    <location>
        <begin position="175"/>
        <end position="195"/>
    </location>
</feature>
<dbReference type="PANTHER" id="PTHR23501">
    <property type="entry name" value="MAJOR FACILITATOR SUPERFAMILY"/>
    <property type="match status" value="1"/>
</dbReference>
<evidence type="ECO:0000256" key="4">
    <source>
        <dbReference type="ARBA" id="ARBA00023136"/>
    </source>
</evidence>
<evidence type="ECO:0000313" key="8">
    <source>
        <dbReference type="Proteomes" id="UP000799302"/>
    </source>
</evidence>
<dbReference type="OrthoDB" id="2351791at2759"/>
<dbReference type="Pfam" id="PF07690">
    <property type="entry name" value="MFS_1"/>
    <property type="match status" value="1"/>
</dbReference>
<dbReference type="GO" id="GO:0022857">
    <property type="term" value="F:transmembrane transporter activity"/>
    <property type="evidence" value="ECO:0007669"/>
    <property type="project" value="InterPro"/>
</dbReference>
<organism evidence="7 8">
    <name type="scientific">Microthyrium microscopicum</name>
    <dbReference type="NCBI Taxonomy" id="703497"/>
    <lineage>
        <taxon>Eukaryota</taxon>
        <taxon>Fungi</taxon>
        <taxon>Dikarya</taxon>
        <taxon>Ascomycota</taxon>
        <taxon>Pezizomycotina</taxon>
        <taxon>Dothideomycetes</taxon>
        <taxon>Dothideomycetes incertae sedis</taxon>
        <taxon>Microthyriales</taxon>
        <taxon>Microthyriaceae</taxon>
        <taxon>Microthyrium</taxon>
    </lineage>
</organism>